<evidence type="ECO:0000259" key="2">
    <source>
        <dbReference type="Pfam" id="PF13271"/>
    </source>
</evidence>
<dbReference type="AlphaFoldDB" id="A0A517SKQ1"/>
<keyword evidence="4" id="KW-1185">Reference proteome</keyword>
<evidence type="ECO:0000313" key="3">
    <source>
        <dbReference type="EMBL" id="QDT56709.1"/>
    </source>
</evidence>
<dbReference type="OrthoDB" id="72299at2"/>
<gene>
    <name evidence="3" type="ORF">Pan44_47660</name>
</gene>
<dbReference type="Pfam" id="PF13271">
    <property type="entry name" value="DUF4062"/>
    <property type="match status" value="1"/>
</dbReference>
<dbReference type="EMBL" id="CP036271">
    <property type="protein sequence ID" value="QDT56709.1"/>
    <property type="molecule type" value="Genomic_DNA"/>
</dbReference>
<evidence type="ECO:0000256" key="1">
    <source>
        <dbReference type="SAM" id="MobiDB-lite"/>
    </source>
</evidence>
<accession>A0A517SKQ1</accession>
<dbReference type="InterPro" id="IPR025139">
    <property type="entry name" value="DUF4062"/>
</dbReference>
<dbReference type="KEGG" id="ccos:Pan44_47660"/>
<dbReference type="InParanoid" id="A0A517SKQ1"/>
<feature type="region of interest" description="Disordered" evidence="1">
    <location>
        <begin position="109"/>
        <end position="162"/>
    </location>
</feature>
<feature type="domain" description="DUF4062" evidence="2">
    <location>
        <begin position="7"/>
        <end position="89"/>
    </location>
</feature>
<sequence length="162" mass="17399">MAGKKLQVFVSSTYLDMTEERQAAVQAILMAGHIPAGMELFASGDQTQLEVIKRWIRESDAFFLILGGRYGSVEPLSGKSYVQLEYEYANDLGKSCFTAVITDAGLNRKLTDLPPGTLPPSKLKTRLSKEPLQRPAGAQRKQASAAGAPPGPGDDTPRSCAA</sequence>
<evidence type="ECO:0000313" key="4">
    <source>
        <dbReference type="Proteomes" id="UP000315700"/>
    </source>
</evidence>
<name>A0A517SKQ1_9PLAN</name>
<protein>
    <recommendedName>
        <fullName evidence="2">DUF4062 domain-containing protein</fullName>
    </recommendedName>
</protein>
<reference evidence="3 4" key="1">
    <citation type="submission" date="2019-02" db="EMBL/GenBank/DDBJ databases">
        <title>Deep-cultivation of Planctomycetes and their phenomic and genomic characterization uncovers novel biology.</title>
        <authorList>
            <person name="Wiegand S."/>
            <person name="Jogler M."/>
            <person name="Boedeker C."/>
            <person name="Pinto D."/>
            <person name="Vollmers J."/>
            <person name="Rivas-Marin E."/>
            <person name="Kohn T."/>
            <person name="Peeters S.H."/>
            <person name="Heuer A."/>
            <person name="Rast P."/>
            <person name="Oberbeckmann S."/>
            <person name="Bunk B."/>
            <person name="Jeske O."/>
            <person name="Meyerdierks A."/>
            <person name="Storesund J.E."/>
            <person name="Kallscheuer N."/>
            <person name="Luecker S."/>
            <person name="Lage O.M."/>
            <person name="Pohl T."/>
            <person name="Merkel B.J."/>
            <person name="Hornburger P."/>
            <person name="Mueller R.-W."/>
            <person name="Bruemmer F."/>
            <person name="Labrenz M."/>
            <person name="Spormann A.M."/>
            <person name="Op den Camp H."/>
            <person name="Overmann J."/>
            <person name="Amann R."/>
            <person name="Jetten M.S.M."/>
            <person name="Mascher T."/>
            <person name="Medema M.H."/>
            <person name="Devos D.P."/>
            <person name="Kaster A.-K."/>
            <person name="Ovreas L."/>
            <person name="Rohde M."/>
            <person name="Galperin M.Y."/>
            <person name="Jogler C."/>
        </authorList>
    </citation>
    <scope>NUCLEOTIDE SEQUENCE [LARGE SCALE GENOMIC DNA]</scope>
    <source>
        <strain evidence="3 4">Pan44</strain>
    </source>
</reference>
<organism evidence="3 4">
    <name type="scientific">Caulifigura coniformis</name>
    <dbReference type="NCBI Taxonomy" id="2527983"/>
    <lineage>
        <taxon>Bacteria</taxon>
        <taxon>Pseudomonadati</taxon>
        <taxon>Planctomycetota</taxon>
        <taxon>Planctomycetia</taxon>
        <taxon>Planctomycetales</taxon>
        <taxon>Planctomycetaceae</taxon>
        <taxon>Caulifigura</taxon>
    </lineage>
</organism>
<dbReference type="Proteomes" id="UP000315700">
    <property type="component" value="Chromosome"/>
</dbReference>
<proteinExistence type="predicted"/>